<protein>
    <recommendedName>
        <fullName evidence="3">SmpA / OmlA family protein</fullName>
    </recommendedName>
</protein>
<evidence type="ECO:0008006" key="3">
    <source>
        <dbReference type="Google" id="ProtNLM"/>
    </source>
</evidence>
<comment type="caution">
    <text evidence="1">The sequence shown here is derived from an EMBL/GenBank/DDBJ whole genome shotgun (WGS) entry which is preliminary data.</text>
</comment>
<name>A0ABY1R3E1_9FLAO</name>
<evidence type="ECO:0000313" key="1">
    <source>
        <dbReference type="EMBL" id="SMP94189.1"/>
    </source>
</evidence>
<dbReference type="EMBL" id="FXUO01000005">
    <property type="protein sequence ID" value="SMP94189.1"/>
    <property type="molecule type" value="Genomic_DNA"/>
</dbReference>
<organism evidence="1 2">
    <name type="scientific">Epilithonimonas pallida</name>
    <dbReference type="NCBI Taxonomy" id="373671"/>
    <lineage>
        <taxon>Bacteria</taxon>
        <taxon>Pseudomonadati</taxon>
        <taxon>Bacteroidota</taxon>
        <taxon>Flavobacteriia</taxon>
        <taxon>Flavobacteriales</taxon>
        <taxon>Weeksellaceae</taxon>
        <taxon>Chryseobacterium group</taxon>
        <taxon>Epilithonimonas</taxon>
    </lineage>
</organism>
<reference evidence="1 2" key="1">
    <citation type="submission" date="2017-05" db="EMBL/GenBank/DDBJ databases">
        <authorList>
            <person name="Varghese N."/>
            <person name="Submissions S."/>
        </authorList>
    </citation>
    <scope>NUCLEOTIDE SEQUENCE [LARGE SCALE GENOMIC DNA]</scope>
    <source>
        <strain evidence="1 2">DSM 18015</strain>
    </source>
</reference>
<dbReference type="Proteomes" id="UP001158050">
    <property type="component" value="Unassembled WGS sequence"/>
</dbReference>
<keyword evidence="2" id="KW-1185">Reference proteome</keyword>
<gene>
    <name evidence="1" type="ORF">SAMN05421679_105271</name>
</gene>
<proteinExistence type="predicted"/>
<evidence type="ECO:0000313" key="2">
    <source>
        <dbReference type="Proteomes" id="UP001158050"/>
    </source>
</evidence>
<accession>A0ABY1R3E1</accession>
<dbReference type="RefSeq" id="WP_283417101.1">
    <property type="nucleotide sequence ID" value="NZ_FXUO01000005.1"/>
</dbReference>
<sequence length="79" mass="9610">MMKKRKNNERKIEHLSLVGKTKSEIIDLLGDDFNFYPDDIWYYIISKTWYGRKKILYIEFEDDIVIRKSIVSMYGKIKK</sequence>